<dbReference type="InterPro" id="IPR051159">
    <property type="entry name" value="Hexapeptide_acetyltransf"/>
</dbReference>
<keyword evidence="2" id="KW-0808">Transferase</keyword>
<dbReference type="AlphaFoldDB" id="A0AAV5A9N7"/>
<comment type="similarity">
    <text evidence="1">Belongs to the transferase hexapeptide repeat family.</text>
</comment>
<reference evidence="4" key="1">
    <citation type="submission" date="2021-10" db="EMBL/GenBank/DDBJ databases">
        <title>De novo Genome Assembly of Clathrus columnatus (Basidiomycota, Fungi) Using Illumina and Nanopore Sequence Data.</title>
        <authorList>
            <person name="Ogiso-Tanaka E."/>
            <person name="Itagaki H."/>
            <person name="Hosoya T."/>
            <person name="Hosaka K."/>
        </authorList>
    </citation>
    <scope>NUCLEOTIDE SEQUENCE</scope>
    <source>
        <strain evidence="4">MO-923</strain>
    </source>
</reference>
<name>A0AAV5A9N7_9AGAM</name>
<keyword evidence="5" id="KW-1185">Reference proteome</keyword>
<dbReference type="Pfam" id="PF12464">
    <property type="entry name" value="Mac"/>
    <property type="match status" value="1"/>
</dbReference>
<dbReference type="GO" id="GO:0008374">
    <property type="term" value="F:O-acyltransferase activity"/>
    <property type="evidence" value="ECO:0007669"/>
    <property type="project" value="TreeGrafter"/>
</dbReference>
<dbReference type="Gene3D" id="2.160.10.10">
    <property type="entry name" value="Hexapeptide repeat proteins"/>
    <property type="match status" value="1"/>
</dbReference>
<comment type="caution">
    <text evidence="4">The sequence shown here is derived from an EMBL/GenBank/DDBJ whole genome shotgun (WGS) entry which is preliminary data.</text>
</comment>
<accession>A0AAV5A9N7</accession>
<organism evidence="4 5">
    <name type="scientific">Clathrus columnatus</name>
    <dbReference type="NCBI Taxonomy" id="1419009"/>
    <lineage>
        <taxon>Eukaryota</taxon>
        <taxon>Fungi</taxon>
        <taxon>Dikarya</taxon>
        <taxon>Basidiomycota</taxon>
        <taxon>Agaricomycotina</taxon>
        <taxon>Agaricomycetes</taxon>
        <taxon>Phallomycetidae</taxon>
        <taxon>Phallales</taxon>
        <taxon>Clathraceae</taxon>
        <taxon>Clathrus</taxon>
    </lineage>
</organism>
<gene>
    <name evidence="4" type="ORF">Clacol_004414</name>
</gene>
<dbReference type="PANTHER" id="PTHR23416">
    <property type="entry name" value="SIALIC ACID SYNTHASE-RELATED"/>
    <property type="match status" value="1"/>
</dbReference>
<dbReference type="PANTHER" id="PTHR23416:SF23">
    <property type="entry name" value="ACETYLTRANSFERASE C18B11.09C-RELATED"/>
    <property type="match status" value="1"/>
</dbReference>
<feature type="domain" description="Maltose/galactoside acetyltransferase" evidence="3">
    <location>
        <begin position="14"/>
        <end position="81"/>
    </location>
</feature>
<dbReference type="SUPFAM" id="SSF51161">
    <property type="entry name" value="Trimeric LpxA-like enzymes"/>
    <property type="match status" value="1"/>
</dbReference>
<dbReference type="EMBL" id="BPWL01000005">
    <property type="protein sequence ID" value="GJJ10188.1"/>
    <property type="molecule type" value="Genomic_DNA"/>
</dbReference>
<evidence type="ECO:0000256" key="1">
    <source>
        <dbReference type="ARBA" id="ARBA00007274"/>
    </source>
</evidence>
<evidence type="ECO:0000313" key="5">
    <source>
        <dbReference type="Proteomes" id="UP001050691"/>
    </source>
</evidence>
<evidence type="ECO:0000259" key="3">
    <source>
        <dbReference type="SMART" id="SM01266"/>
    </source>
</evidence>
<dbReference type="InterPro" id="IPR024688">
    <property type="entry name" value="Mac_dom"/>
</dbReference>
<dbReference type="InterPro" id="IPR011004">
    <property type="entry name" value="Trimer_LpxA-like_sf"/>
</dbReference>
<evidence type="ECO:0000313" key="4">
    <source>
        <dbReference type="EMBL" id="GJJ10188.1"/>
    </source>
</evidence>
<evidence type="ECO:0000256" key="2">
    <source>
        <dbReference type="ARBA" id="ARBA00022679"/>
    </source>
</evidence>
<sequence length="180" mass="20155">MFNEEAAEHALTEREKMTRGLPYLAMEDPDLVAGRLRARKYLKAYNDYPPATFQPGMPGNHYFGPDERFQILADLFGMSLEVVKRDIAIEPPFWCDYGANIEFKDCAKVTIGSRVMFAPGVQLYAATHSVDVVERREGLERAYPIIIGDDVKGDIPDNVVIGGVPARILKRLDPPPPMDS</sequence>
<dbReference type="Proteomes" id="UP001050691">
    <property type="component" value="Unassembled WGS sequence"/>
</dbReference>
<dbReference type="SMART" id="SM01266">
    <property type="entry name" value="Mac"/>
    <property type="match status" value="1"/>
</dbReference>
<dbReference type="GO" id="GO:0016407">
    <property type="term" value="F:acetyltransferase activity"/>
    <property type="evidence" value="ECO:0007669"/>
    <property type="project" value="InterPro"/>
</dbReference>
<protein>
    <recommendedName>
        <fullName evidence="3">Maltose/galactoside acetyltransferase domain-containing protein</fullName>
    </recommendedName>
</protein>
<proteinExistence type="inferred from homology"/>